<comment type="caution">
    <text evidence="2">The sequence shown here is derived from an EMBL/GenBank/DDBJ whole genome shotgun (WGS) entry which is preliminary data.</text>
</comment>
<name>A0A3D9V2Z0_THECX</name>
<dbReference type="GO" id="GO:0004497">
    <property type="term" value="F:monooxygenase activity"/>
    <property type="evidence" value="ECO:0007669"/>
    <property type="project" value="UniProtKB-KW"/>
</dbReference>
<dbReference type="Proteomes" id="UP000256485">
    <property type="component" value="Unassembled WGS sequence"/>
</dbReference>
<keyword evidence="2" id="KW-0503">Monooxygenase</keyword>
<sequence>MTHAGLWTVLEHRVEGDDAQRALIDALAVVHERWLPRFPGYHSTQFLASPDGRRVLSIVRWTSEADLASFEASGDHQAVMADVEAALATVPGLLDANLSRFHPVRQVQALTDPTRP</sequence>
<dbReference type="InterPro" id="IPR011008">
    <property type="entry name" value="Dimeric_a/b-barrel"/>
</dbReference>
<keyword evidence="2" id="KW-0560">Oxidoreductase</keyword>
<dbReference type="Pfam" id="PF03992">
    <property type="entry name" value="ABM"/>
    <property type="match status" value="1"/>
</dbReference>
<reference evidence="2 3" key="1">
    <citation type="submission" date="2018-08" db="EMBL/GenBank/DDBJ databases">
        <title>Sequencing the genomes of 1000 actinobacteria strains.</title>
        <authorList>
            <person name="Klenk H.-P."/>
        </authorList>
    </citation>
    <scope>NUCLEOTIDE SEQUENCE [LARGE SCALE GENOMIC DNA]</scope>
    <source>
        <strain evidence="2 3">DSM 22891</strain>
    </source>
</reference>
<evidence type="ECO:0000313" key="2">
    <source>
        <dbReference type="EMBL" id="REF35756.1"/>
    </source>
</evidence>
<protein>
    <submittedName>
        <fullName evidence="2">Antibiotic biosynthesis monooxygenase</fullName>
    </submittedName>
</protein>
<evidence type="ECO:0000259" key="1">
    <source>
        <dbReference type="Pfam" id="PF03992"/>
    </source>
</evidence>
<dbReference type="EMBL" id="QTUC01000001">
    <property type="protein sequence ID" value="REF35756.1"/>
    <property type="molecule type" value="Genomic_DNA"/>
</dbReference>
<keyword evidence="3" id="KW-1185">Reference proteome</keyword>
<dbReference type="Gene3D" id="3.30.70.100">
    <property type="match status" value="1"/>
</dbReference>
<organism evidence="2 3">
    <name type="scientific">Thermasporomyces composti</name>
    <dbReference type="NCBI Taxonomy" id="696763"/>
    <lineage>
        <taxon>Bacteria</taxon>
        <taxon>Bacillati</taxon>
        <taxon>Actinomycetota</taxon>
        <taxon>Actinomycetes</taxon>
        <taxon>Propionibacteriales</taxon>
        <taxon>Nocardioidaceae</taxon>
        <taxon>Thermasporomyces</taxon>
    </lineage>
</organism>
<proteinExistence type="predicted"/>
<dbReference type="RefSeq" id="WP_170152509.1">
    <property type="nucleotide sequence ID" value="NZ_QTUC01000001.1"/>
</dbReference>
<dbReference type="AlphaFoldDB" id="A0A3D9V2Z0"/>
<gene>
    <name evidence="2" type="ORF">DFJ64_1146</name>
</gene>
<feature type="domain" description="ABM" evidence="1">
    <location>
        <begin position="18"/>
        <end position="81"/>
    </location>
</feature>
<evidence type="ECO:0000313" key="3">
    <source>
        <dbReference type="Proteomes" id="UP000256485"/>
    </source>
</evidence>
<accession>A0A3D9V2Z0</accession>
<dbReference type="SUPFAM" id="SSF54909">
    <property type="entry name" value="Dimeric alpha+beta barrel"/>
    <property type="match status" value="1"/>
</dbReference>
<dbReference type="InterPro" id="IPR007138">
    <property type="entry name" value="ABM_dom"/>
</dbReference>